<sequence>MERATDRYKLSSVLHCAPQFPFLCCLSIAAASGCVTLKPKAPSTDAGIILSQEKSGKLTATTHIASTPACTDRRASIVAANGTWARR</sequence>
<dbReference type="AlphaFoldDB" id="A0A1C7LRE1"/>
<reference evidence="1 2" key="1">
    <citation type="submission" date="2016-03" db="EMBL/GenBank/DDBJ databases">
        <title>Whole genome sequencing of Grifola frondosa 9006-11.</title>
        <authorList>
            <person name="Min B."/>
            <person name="Park H."/>
            <person name="Kim J.-G."/>
            <person name="Cho H."/>
            <person name="Oh Y.-L."/>
            <person name="Kong W.-S."/>
            <person name="Choi I.-G."/>
        </authorList>
    </citation>
    <scope>NUCLEOTIDE SEQUENCE [LARGE SCALE GENOMIC DNA]</scope>
    <source>
        <strain evidence="1 2">9006-11</strain>
    </source>
</reference>
<dbReference type="Proteomes" id="UP000092993">
    <property type="component" value="Unassembled WGS sequence"/>
</dbReference>
<proteinExistence type="predicted"/>
<name>A0A1C7LRE1_GRIFR</name>
<evidence type="ECO:0000313" key="1">
    <source>
        <dbReference type="EMBL" id="OBZ67262.1"/>
    </source>
</evidence>
<accession>A0A1C7LRE1</accession>
<dbReference type="PROSITE" id="PS51257">
    <property type="entry name" value="PROKAR_LIPOPROTEIN"/>
    <property type="match status" value="1"/>
</dbReference>
<comment type="caution">
    <text evidence="1">The sequence shown here is derived from an EMBL/GenBank/DDBJ whole genome shotgun (WGS) entry which is preliminary data.</text>
</comment>
<keyword evidence="2" id="KW-1185">Reference proteome</keyword>
<protein>
    <submittedName>
        <fullName evidence="1">Uncharacterized protein</fullName>
    </submittedName>
</protein>
<organism evidence="1 2">
    <name type="scientific">Grifola frondosa</name>
    <name type="common">Maitake</name>
    <name type="synonym">Polyporus frondosus</name>
    <dbReference type="NCBI Taxonomy" id="5627"/>
    <lineage>
        <taxon>Eukaryota</taxon>
        <taxon>Fungi</taxon>
        <taxon>Dikarya</taxon>
        <taxon>Basidiomycota</taxon>
        <taxon>Agaricomycotina</taxon>
        <taxon>Agaricomycetes</taxon>
        <taxon>Polyporales</taxon>
        <taxon>Grifolaceae</taxon>
        <taxon>Grifola</taxon>
    </lineage>
</organism>
<evidence type="ECO:0000313" key="2">
    <source>
        <dbReference type="Proteomes" id="UP000092993"/>
    </source>
</evidence>
<dbReference type="EMBL" id="LUGG01000025">
    <property type="protein sequence ID" value="OBZ67262.1"/>
    <property type="molecule type" value="Genomic_DNA"/>
</dbReference>
<gene>
    <name evidence="1" type="ORF">A0H81_12764</name>
</gene>